<dbReference type="GO" id="GO:0005829">
    <property type="term" value="C:cytosol"/>
    <property type="evidence" value="ECO:0007669"/>
    <property type="project" value="TreeGrafter"/>
</dbReference>
<dbReference type="AlphaFoldDB" id="A0A9D7TC71"/>
<comment type="caution">
    <text evidence="6">The sequence shown here is derived from an EMBL/GenBank/DDBJ whole genome shotgun (WGS) entry which is preliminary data.</text>
</comment>
<evidence type="ECO:0000313" key="6">
    <source>
        <dbReference type="EMBL" id="MBL0005598.1"/>
    </source>
</evidence>
<keyword evidence="4 6" id="KW-0413">Isomerase</keyword>
<dbReference type="PANTHER" id="PTHR37831">
    <property type="entry name" value="D-RIBOSE PYRANASE"/>
    <property type="match status" value="1"/>
</dbReference>
<evidence type="ECO:0000313" key="7">
    <source>
        <dbReference type="Proteomes" id="UP000886632"/>
    </source>
</evidence>
<comment type="catalytic activity">
    <reaction evidence="1">
        <text>beta-D-ribopyranose = beta-D-ribofuranose</text>
        <dbReference type="Rhea" id="RHEA:25432"/>
        <dbReference type="ChEBI" id="CHEBI:27476"/>
        <dbReference type="ChEBI" id="CHEBI:47002"/>
        <dbReference type="EC" id="5.4.99.62"/>
    </reaction>
</comment>
<dbReference type="InterPro" id="IPR023750">
    <property type="entry name" value="RbsD-like_sf"/>
</dbReference>
<proteinExistence type="predicted"/>
<evidence type="ECO:0000256" key="1">
    <source>
        <dbReference type="ARBA" id="ARBA00000223"/>
    </source>
</evidence>
<dbReference type="EMBL" id="JADKGK010000029">
    <property type="protein sequence ID" value="MBL0005598.1"/>
    <property type="molecule type" value="Genomic_DNA"/>
</dbReference>
<organism evidence="6 7">
    <name type="scientific">Candidatus Phosphoribacter hodrii</name>
    <dbReference type="NCBI Taxonomy" id="2953743"/>
    <lineage>
        <taxon>Bacteria</taxon>
        <taxon>Bacillati</taxon>
        <taxon>Actinomycetota</taxon>
        <taxon>Actinomycetes</taxon>
        <taxon>Micrococcales</taxon>
        <taxon>Dermatophilaceae</taxon>
        <taxon>Candidatus Phosphoribacter</taxon>
    </lineage>
</organism>
<dbReference type="GO" id="GO:0048029">
    <property type="term" value="F:monosaccharide binding"/>
    <property type="evidence" value="ECO:0007669"/>
    <property type="project" value="InterPro"/>
</dbReference>
<dbReference type="Gene3D" id="3.40.1650.10">
    <property type="entry name" value="RbsD-like domain"/>
    <property type="match status" value="1"/>
</dbReference>
<reference evidence="6" key="1">
    <citation type="submission" date="2020-10" db="EMBL/GenBank/DDBJ databases">
        <title>Connecting structure to function with the recovery of over 1000 high-quality activated sludge metagenome-assembled genomes encoding full-length rRNA genes using long-read sequencing.</title>
        <authorList>
            <person name="Singleton C.M."/>
            <person name="Petriglieri F."/>
            <person name="Kristensen J.M."/>
            <person name="Kirkegaard R.H."/>
            <person name="Michaelsen T.Y."/>
            <person name="Andersen M.H."/>
            <person name="Karst S.M."/>
            <person name="Dueholm M.S."/>
            <person name="Nielsen P.H."/>
            <person name="Albertsen M."/>
        </authorList>
    </citation>
    <scope>NUCLEOTIDE SEQUENCE</scope>
    <source>
        <strain evidence="6">Ribe_18-Q3-R11-54_MAXAC.001</strain>
    </source>
</reference>
<evidence type="ECO:0000256" key="4">
    <source>
        <dbReference type="ARBA" id="ARBA00023235"/>
    </source>
</evidence>
<keyword evidence="5" id="KW-0119">Carbohydrate metabolism</keyword>
<protein>
    <recommendedName>
        <fullName evidence="2">D-ribose pyranase</fullName>
        <ecNumber evidence="2">5.4.99.62</ecNumber>
    </recommendedName>
</protein>
<evidence type="ECO:0000256" key="3">
    <source>
        <dbReference type="ARBA" id="ARBA00022490"/>
    </source>
</evidence>
<evidence type="ECO:0000256" key="5">
    <source>
        <dbReference type="ARBA" id="ARBA00023277"/>
    </source>
</evidence>
<dbReference type="Proteomes" id="UP000886632">
    <property type="component" value="Unassembled WGS sequence"/>
</dbReference>
<gene>
    <name evidence="6" type="primary">rbsD</name>
    <name evidence="6" type="ORF">IPP00_17160</name>
</gene>
<dbReference type="InterPro" id="IPR007721">
    <property type="entry name" value="RbsD_FucU"/>
</dbReference>
<evidence type="ECO:0000256" key="2">
    <source>
        <dbReference type="ARBA" id="ARBA00012862"/>
    </source>
</evidence>
<dbReference type="GO" id="GO:0062193">
    <property type="term" value="F:D-ribose pyranase activity"/>
    <property type="evidence" value="ECO:0007669"/>
    <property type="project" value="UniProtKB-EC"/>
</dbReference>
<dbReference type="PANTHER" id="PTHR37831:SF1">
    <property type="entry name" value="D-RIBOSE PYRANASE"/>
    <property type="match status" value="1"/>
</dbReference>
<dbReference type="Pfam" id="PF05025">
    <property type="entry name" value="RbsD_FucU"/>
    <property type="match status" value="1"/>
</dbReference>
<dbReference type="GO" id="GO:0016872">
    <property type="term" value="F:intramolecular lyase activity"/>
    <property type="evidence" value="ECO:0007669"/>
    <property type="project" value="InterPro"/>
</dbReference>
<name>A0A9D7TC71_9MICO</name>
<dbReference type="EC" id="5.4.99.62" evidence="2"/>
<dbReference type="NCBIfam" id="NF008761">
    <property type="entry name" value="PRK11797.1"/>
    <property type="match status" value="1"/>
</dbReference>
<dbReference type="InterPro" id="IPR023064">
    <property type="entry name" value="D-ribose_pyranase"/>
</dbReference>
<sequence length="169" mass="18518">MRRGRIIHPALAGALATLGHSDIVLVVDAGFPIPRDANRIDLGFVVGQPTVPQILRVLRDELYIEGVAFAPEVRTHNPRLYEELQEIYTGAGAPFSPVTHEQLCDDVAHRAKVIIRSGDTNPWANVALTASTDPVAFFSDEQVADGLVILPAYLERRRQMAEHVVPALP</sequence>
<keyword evidence="3" id="KW-0963">Cytoplasm</keyword>
<dbReference type="SUPFAM" id="SSF102546">
    <property type="entry name" value="RbsD-like"/>
    <property type="match status" value="1"/>
</dbReference>
<dbReference type="GO" id="GO:0019303">
    <property type="term" value="P:D-ribose catabolic process"/>
    <property type="evidence" value="ECO:0007669"/>
    <property type="project" value="TreeGrafter"/>
</dbReference>
<accession>A0A9D7TC71</accession>